<dbReference type="EMBL" id="ML119861">
    <property type="protein sequence ID" value="RPA72439.1"/>
    <property type="molecule type" value="Genomic_DNA"/>
</dbReference>
<dbReference type="AlphaFoldDB" id="A0A3N4HHC9"/>
<evidence type="ECO:0000313" key="3">
    <source>
        <dbReference type="Proteomes" id="UP000275078"/>
    </source>
</evidence>
<sequence>KAANWQRFVYQQSPIYFKKYLPKRHYDEWMNLVEAMRLATRKVIRLGEVDEVKERMFRFVRYYEEEFYRFDADRVSACLPTIHQLRHIHEAILYWGPTYVYAQWAVER</sequence>
<feature type="non-terminal residue" evidence="2">
    <location>
        <position position="108"/>
    </location>
</feature>
<proteinExistence type="predicted"/>
<dbReference type="PANTHER" id="PTHR46579">
    <property type="entry name" value="F5/8 TYPE C DOMAIN-CONTAINING PROTEIN-RELATED"/>
    <property type="match status" value="1"/>
</dbReference>
<keyword evidence="3" id="KW-1185">Reference proteome</keyword>
<dbReference type="Proteomes" id="UP000275078">
    <property type="component" value="Unassembled WGS sequence"/>
</dbReference>
<name>A0A3N4HHC9_ASCIM</name>
<dbReference type="OrthoDB" id="5329631at2759"/>
<feature type="non-terminal residue" evidence="2">
    <location>
        <position position="1"/>
    </location>
</feature>
<organism evidence="2 3">
    <name type="scientific">Ascobolus immersus RN42</name>
    <dbReference type="NCBI Taxonomy" id="1160509"/>
    <lineage>
        <taxon>Eukaryota</taxon>
        <taxon>Fungi</taxon>
        <taxon>Dikarya</taxon>
        <taxon>Ascomycota</taxon>
        <taxon>Pezizomycotina</taxon>
        <taxon>Pezizomycetes</taxon>
        <taxon>Pezizales</taxon>
        <taxon>Ascobolaceae</taxon>
        <taxon>Ascobolus</taxon>
    </lineage>
</organism>
<gene>
    <name evidence="2" type="ORF">BJ508DRAFT_195545</name>
    <name evidence="1" type="ORF">BJ508DRAFT_201353</name>
</gene>
<evidence type="ECO:0000313" key="1">
    <source>
        <dbReference type="EMBL" id="RPA72439.1"/>
    </source>
</evidence>
<dbReference type="PANTHER" id="PTHR46579:SF1">
    <property type="entry name" value="F5_8 TYPE C DOMAIN-CONTAINING PROTEIN"/>
    <property type="match status" value="1"/>
</dbReference>
<protein>
    <submittedName>
        <fullName evidence="2">Uncharacterized protein</fullName>
    </submittedName>
</protein>
<reference evidence="2 3" key="1">
    <citation type="journal article" date="2018" name="Nat. Ecol. Evol.">
        <title>Pezizomycetes genomes reveal the molecular basis of ectomycorrhizal truffle lifestyle.</title>
        <authorList>
            <person name="Murat C."/>
            <person name="Payen T."/>
            <person name="Noel B."/>
            <person name="Kuo A."/>
            <person name="Morin E."/>
            <person name="Chen J."/>
            <person name="Kohler A."/>
            <person name="Krizsan K."/>
            <person name="Balestrini R."/>
            <person name="Da Silva C."/>
            <person name="Montanini B."/>
            <person name="Hainaut M."/>
            <person name="Levati E."/>
            <person name="Barry K.W."/>
            <person name="Belfiori B."/>
            <person name="Cichocki N."/>
            <person name="Clum A."/>
            <person name="Dockter R.B."/>
            <person name="Fauchery L."/>
            <person name="Guy J."/>
            <person name="Iotti M."/>
            <person name="Le Tacon F."/>
            <person name="Lindquist E.A."/>
            <person name="Lipzen A."/>
            <person name="Malagnac F."/>
            <person name="Mello A."/>
            <person name="Molinier V."/>
            <person name="Miyauchi S."/>
            <person name="Poulain J."/>
            <person name="Riccioni C."/>
            <person name="Rubini A."/>
            <person name="Sitrit Y."/>
            <person name="Splivallo R."/>
            <person name="Traeger S."/>
            <person name="Wang M."/>
            <person name="Zifcakova L."/>
            <person name="Wipf D."/>
            <person name="Zambonelli A."/>
            <person name="Paolocci F."/>
            <person name="Nowrousian M."/>
            <person name="Ottonello S."/>
            <person name="Baldrian P."/>
            <person name="Spatafora J.W."/>
            <person name="Henrissat B."/>
            <person name="Nagy L.G."/>
            <person name="Aury J.M."/>
            <person name="Wincker P."/>
            <person name="Grigoriev I.V."/>
            <person name="Bonfante P."/>
            <person name="Martin F.M."/>
        </authorList>
    </citation>
    <scope>NUCLEOTIDE SEQUENCE [LARGE SCALE GENOMIC DNA]</scope>
    <source>
        <strain evidence="2 3">RN42</strain>
    </source>
</reference>
<dbReference type="EMBL" id="ML119861">
    <property type="protein sequence ID" value="RPA72466.1"/>
    <property type="molecule type" value="Genomic_DNA"/>
</dbReference>
<evidence type="ECO:0000313" key="2">
    <source>
        <dbReference type="EMBL" id="RPA72466.1"/>
    </source>
</evidence>
<accession>A0A3N4HHC9</accession>